<evidence type="ECO:0000313" key="3">
    <source>
        <dbReference type="Proteomes" id="UP000461010"/>
    </source>
</evidence>
<dbReference type="InterPro" id="IPR003593">
    <property type="entry name" value="AAA+_ATPase"/>
</dbReference>
<evidence type="ECO:0000313" key="2">
    <source>
        <dbReference type="EMBL" id="KAB7892299.1"/>
    </source>
</evidence>
<dbReference type="InterPro" id="IPR029491">
    <property type="entry name" value="Helicase_HTH"/>
</dbReference>
<keyword evidence="3" id="KW-1185">Reference proteome</keyword>
<name>A0ABQ6VNT3_9BACT</name>
<sequence>MQETALKILKTGQNVFLTGSAGTGKTHILNEFVLYLKSRKIIPTIVAPTGIAASHLNGQTIHSYFSLGIRDSIDESFISNLLDKKYLQTRFKKLKILIIDEISMVSPNIFSSIDKILKAFKQTNKPFGGIQVILSGDFFQLPPISKNIDGKRFAWQSPSWKELDLQTCYLEKKFRQDDNQLIFVLDEIRNGQVSQKSHDILNARLQKDLDIDFTPTKLYTHNMDVDRINNDELRSIDKESQLFKYTSEGAKGNIEKLFKSALVQEELILKKDAVVMFIKNNPEKYYINGTTGVVIDFTKDEQKLPIVKLSNGYVVKVEYEDWSIENDSGKVQAKISQIPLKLAWAITIHKSQGMTLDAAQIDLSKTFEVGQGYVALSRIKNIEGLKLMGFNDNALSVDPLILSIDPRIKQASVKAANKIEAFEENQLNAMQLSYIQKLGGTIDKKEIYKEKVLLSKEPKIEEKIANHIKTKNLVETSSNLEDLAKNAGFTVTTIMNHLSLIKKEDIDFDMSKYMPSLNTINLVNKAIEQIKETNHDEDFSEDGKIRLKAIFTKLDEKITYNDIKMAIL</sequence>
<dbReference type="CDD" id="cd18037">
    <property type="entry name" value="DEXSc_Pif1_like"/>
    <property type="match status" value="1"/>
</dbReference>
<dbReference type="CDD" id="cd18809">
    <property type="entry name" value="SF1_C_RecD"/>
    <property type="match status" value="1"/>
</dbReference>
<proteinExistence type="predicted"/>
<dbReference type="RefSeq" id="WP_152188396.1">
    <property type="nucleotide sequence ID" value="NZ_WFKJ01000006.1"/>
</dbReference>
<dbReference type="InterPro" id="IPR051055">
    <property type="entry name" value="PIF1_helicase"/>
</dbReference>
<dbReference type="InterPro" id="IPR027417">
    <property type="entry name" value="P-loop_NTPase"/>
</dbReference>
<dbReference type="Gene3D" id="3.40.50.300">
    <property type="entry name" value="P-loop containing nucleotide triphosphate hydrolases"/>
    <property type="match status" value="1"/>
</dbReference>
<reference evidence="2 3" key="1">
    <citation type="submission" date="2019-10" db="EMBL/GenBank/DDBJ databases">
        <title>Poseidonibacter ostreae sp. nov., isolated from the gut of the Ostrea denselamellosa.</title>
        <authorList>
            <person name="Choi A."/>
        </authorList>
    </citation>
    <scope>NUCLEOTIDE SEQUENCE [LARGE SCALE GENOMIC DNA]</scope>
    <source>
        <strain evidence="2 3">SJOD-M-5</strain>
    </source>
</reference>
<dbReference type="Pfam" id="PF05970">
    <property type="entry name" value="PIF1"/>
    <property type="match status" value="1"/>
</dbReference>
<dbReference type="PANTHER" id="PTHR47642">
    <property type="entry name" value="ATP-DEPENDENT DNA HELICASE"/>
    <property type="match status" value="1"/>
</dbReference>
<dbReference type="SMART" id="SM00382">
    <property type="entry name" value="AAA"/>
    <property type="match status" value="1"/>
</dbReference>
<organism evidence="2 3">
    <name type="scientific">Poseidonibacter ostreae</name>
    <dbReference type="NCBI Taxonomy" id="2654171"/>
    <lineage>
        <taxon>Bacteria</taxon>
        <taxon>Pseudomonadati</taxon>
        <taxon>Campylobacterota</taxon>
        <taxon>Epsilonproteobacteria</taxon>
        <taxon>Campylobacterales</taxon>
        <taxon>Arcobacteraceae</taxon>
        <taxon>Poseidonibacter</taxon>
    </lineage>
</organism>
<accession>A0ABQ6VNT3</accession>
<dbReference type="Pfam" id="PF14493">
    <property type="entry name" value="HTH_40"/>
    <property type="match status" value="1"/>
</dbReference>
<dbReference type="InterPro" id="IPR010285">
    <property type="entry name" value="DNA_helicase_pif1-like_DEAD"/>
</dbReference>
<comment type="caution">
    <text evidence="2">The sequence shown here is derived from an EMBL/GenBank/DDBJ whole genome shotgun (WGS) entry which is preliminary data.</text>
</comment>
<dbReference type="PANTHER" id="PTHR47642:SF5">
    <property type="entry name" value="ATP-DEPENDENT DNA HELICASE"/>
    <property type="match status" value="1"/>
</dbReference>
<evidence type="ECO:0000259" key="1">
    <source>
        <dbReference type="SMART" id="SM00382"/>
    </source>
</evidence>
<feature type="domain" description="AAA+ ATPase" evidence="1">
    <location>
        <begin position="11"/>
        <end position="159"/>
    </location>
</feature>
<protein>
    <submittedName>
        <fullName evidence="2">AAA family ATPase</fullName>
    </submittedName>
</protein>
<gene>
    <name evidence="2" type="ORF">GBG18_03345</name>
</gene>
<dbReference type="Proteomes" id="UP000461010">
    <property type="component" value="Unassembled WGS sequence"/>
</dbReference>
<dbReference type="Gene3D" id="2.30.30.940">
    <property type="match status" value="1"/>
</dbReference>
<dbReference type="SUPFAM" id="SSF52540">
    <property type="entry name" value="P-loop containing nucleoside triphosphate hydrolases"/>
    <property type="match status" value="2"/>
</dbReference>
<dbReference type="EMBL" id="WFKJ01000006">
    <property type="protein sequence ID" value="KAB7892299.1"/>
    <property type="molecule type" value="Genomic_DNA"/>
</dbReference>